<dbReference type="AlphaFoldDB" id="A0A2T0N7S1"/>
<proteinExistence type="predicted"/>
<evidence type="ECO:0008006" key="4">
    <source>
        <dbReference type="Google" id="ProtNLM"/>
    </source>
</evidence>
<name>A0A2T0N7S1_9ACTN</name>
<sequence length="103" mass="11259">MKLTARLGAAAVAGAISLAVPAAVVPAPAVAATAQGGCGQVTHWTSRFKHHVRVSNKCNYSISFQVKRRGPDSDCQILTAYVTRTLWWQRYGRQFQGIRWNCA</sequence>
<evidence type="ECO:0000313" key="2">
    <source>
        <dbReference type="EMBL" id="PRX68626.1"/>
    </source>
</evidence>
<dbReference type="OrthoDB" id="3543061at2"/>
<evidence type="ECO:0000256" key="1">
    <source>
        <dbReference type="SAM" id="SignalP"/>
    </source>
</evidence>
<organism evidence="2 3">
    <name type="scientific">Nonomuraea fuscirosea</name>
    <dbReference type="NCBI Taxonomy" id="1291556"/>
    <lineage>
        <taxon>Bacteria</taxon>
        <taxon>Bacillati</taxon>
        <taxon>Actinomycetota</taxon>
        <taxon>Actinomycetes</taxon>
        <taxon>Streptosporangiales</taxon>
        <taxon>Streptosporangiaceae</taxon>
        <taxon>Nonomuraea</taxon>
    </lineage>
</organism>
<protein>
    <recommendedName>
        <fullName evidence="4">Alpha amylase inhibitor</fullName>
    </recommendedName>
</protein>
<evidence type="ECO:0000313" key="3">
    <source>
        <dbReference type="Proteomes" id="UP000238312"/>
    </source>
</evidence>
<gene>
    <name evidence="2" type="ORF">B0I32_103588</name>
</gene>
<feature type="chain" id="PRO_5039317542" description="Alpha amylase inhibitor" evidence="1">
    <location>
        <begin position="23"/>
        <end position="103"/>
    </location>
</feature>
<keyword evidence="3" id="KW-1185">Reference proteome</keyword>
<reference evidence="2 3" key="1">
    <citation type="submission" date="2018-03" db="EMBL/GenBank/DDBJ databases">
        <title>Genomic Encyclopedia of Type Strains, Phase III (KMG-III): the genomes of soil and plant-associated and newly described type strains.</title>
        <authorList>
            <person name="Whitman W."/>
        </authorList>
    </citation>
    <scope>NUCLEOTIDE SEQUENCE [LARGE SCALE GENOMIC DNA]</scope>
    <source>
        <strain evidence="2 3">CGMCC 4.7104</strain>
    </source>
</reference>
<feature type="signal peptide" evidence="1">
    <location>
        <begin position="1"/>
        <end position="22"/>
    </location>
</feature>
<dbReference type="Proteomes" id="UP000238312">
    <property type="component" value="Unassembled WGS sequence"/>
</dbReference>
<accession>A0A2T0N7S1</accession>
<dbReference type="RefSeq" id="WP_106236940.1">
    <property type="nucleotide sequence ID" value="NZ_JBFAIB010000003.1"/>
</dbReference>
<keyword evidence="1" id="KW-0732">Signal</keyword>
<comment type="caution">
    <text evidence="2">The sequence shown here is derived from an EMBL/GenBank/DDBJ whole genome shotgun (WGS) entry which is preliminary data.</text>
</comment>
<dbReference type="EMBL" id="PVNG01000003">
    <property type="protein sequence ID" value="PRX68626.1"/>
    <property type="molecule type" value="Genomic_DNA"/>
</dbReference>